<dbReference type="Proteomes" id="UP000038009">
    <property type="component" value="Unassembled WGS sequence"/>
</dbReference>
<comment type="caution">
    <text evidence="7">The sequence shown here is derived from an EMBL/GenBank/DDBJ whole genome shotgun (WGS) entry which is preliminary data.</text>
</comment>
<evidence type="ECO:0000256" key="5">
    <source>
        <dbReference type="SAM" id="Phobius"/>
    </source>
</evidence>
<protein>
    <recommendedName>
        <fullName evidence="6">TLC domain-containing protein</fullName>
    </recommendedName>
</protein>
<organism evidence="7 8">
    <name type="scientific">Leptomonas seymouri</name>
    <dbReference type="NCBI Taxonomy" id="5684"/>
    <lineage>
        <taxon>Eukaryota</taxon>
        <taxon>Discoba</taxon>
        <taxon>Euglenozoa</taxon>
        <taxon>Kinetoplastea</taxon>
        <taxon>Metakinetoplastina</taxon>
        <taxon>Trypanosomatida</taxon>
        <taxon>Trypanosomatidae</taxon>
        <taxon>Leishmaniinae</taxon>
        <taxon>Leptomonas</taxon>
    </lineage>
</organism>
<feature type="transmembrane region" description="Helical" evidence="5">
    <location>
        <begin position="194"/>
        <end position="220"/>
    </location>
</feature>
<keyword evidence="3 5" id="KW-1133">Transmembrane helix</keyword>
<feature type="domain" description="TLC" evidence="6">
    <location>
        <begin position="58"/>
        <end position="271"/>
    </location>
</feature>
<feature type="transmembrane region" description="Helical" evidence="5">
    <location>
        <begin position="101"/>
        <end position="121"/>
    </location>
</feature>
<dbReference type="PANTHER" id="PTHR13439">
    <property type="entry name" value="CT120 PROTEIN"/>
    <property type="match status" value="1"/>
</dbReference>
<dbReference type="PANTHER" id="PTHR13439:SF0">
    <property type="entry name" value="TOPOISOMERASE I DAMAGE AFFECTED PROTEIN 4"/>
    <property type="match status" value="1"/>
</dbReference>
<dbReference type="GO" id="GO:0055088">
    <property type="term" value="P:lipid homeostasis"/>
    <property type="evidence" value="ECO:0007669"/>
    <property type="project" value="TreeGrafter"/>
</dbReference>
<proteinExistence type="predicted"/>
<dbReference type="InterPro" id="IPR006634">
    <property type="entry name" value="TLC-dom"/>
</dbReference>
<dbReference type="VEuPathDB" id="TriTrypDB:Lsey_0045_0060"/>
<dbReference type="AlphaFoldDB" id="A0A0N1PEH5"/>
<evidence type="ECO:0000256" key="1">
    <source>
        <dbReference type="ARBA" id="ARBA00004141"/>
    </source>
</evidence>
<name>A0A0N1PEH5_LEPSE</name>
<sequence length="293" mass="33149">MGFASAQATWVAPMAREAVIFTPMVCFWFTCQFLFTKQLPKWIPNWQRLNIAQKEDVIVRCCSIVNSGIMSFSAVLFMVSLVKSGGVLSSDLYATMPYYRFSRVAISAYFLWDIFVCYYYRWSLAWKIHAFCSFIGSYTLLFPFSEYYAGYYTGCFELSNGFLHASIIMRALCDIADKKAQKSLIKSLEKRAAICEYAFGVLYFLIRVIGGTYVTGSWLYNVIGNWYSDLVHAGEIGYAPRIHNEVAVGIAVVALSTIQLLQYFWFVEIMKKTLGAGSDTTAEATDVTSAKDK</sequence>
<keyword evidence="8" id="KW-1185">Reference proteome</keyword>
<evidence type="ECO:0000313" key="8">
    <source>
        <dbReference type="Proteomes" id="UP000038009"/>
    </source>
</evidence>
<keyword evidence="2 5" id="KW-0812">Transmembrane</keyword>
<accession>A0A0N1PEH5</accession>
<evidence type="ECO:0000259" key="6">
    <source>
        <dbReference type="Pfam" id="PF03798"/>
    </source>
</evidence>
<gene>
    <name evidence="7" type="ORF">ABL78_2272</name>
</gene>
<dbReference type="GO" id="GO:0016020">
    <property type="term" value="C:membrane"/>
    <property type="evidence" value="ECO:0007669"/>
    <property type="project" value="UniProtKB-SubCell"/>
</dbReference>
<dbReference type="OMA" id="GYYTGCF"/>
<feature type="transmembrane region" description="Helical" evidence="5">
    <location>
        <begin position="18"/>
        <end position="36"/>
    </location>
</feature>
<dbReference type="GO" id="GO:0005783">
    <property type="term" value="C:endoplasmic reticulum"/>
    <property type="evidence" value="ECO:0007669"/>
    <property type="project" value="TreeGrafter"/>
</dbReference>
<evidence type="ECO:0000256" key="3">
    <source>
        <dbReference type="ARBA" id="ARBA00022989"/>
    </source>
</evidence>
<dbReference type="EMBL" id="LJSK01000045">
    <property type="protein sequence ID" value="KPI88604.1"/>
    <property type="molecule type" value="Genomic_DNA"/>
</dbReference>
<dbReference type="Pfam" id="PF03798">
    <property type="entry name" value="TRAM_LAG1_CLN8"/>
    <property type="match status" value="1"/>
</dbReference>
<dbReference type="InterPro" id="IPR050846">
    <property type="entry name" value="TLCD"/>
</dbReference>
<dbReference type="OrthoDB" id="276006at2759"/>
<evidence type="ECO:0000256" key="4">
    <source>
        <dbReference type="ARBA" id="ARBA00023136"/>
    </source>
</evidence>
<comment type="subcellular location">
    <subcellularLocation>
        <location evidence="1">Membrane</location>
        <topology evidence="1">Multi-pass membrane protein</topology>
    </subcellularLocation>
</comment>
<feature type="transmembrane region" description="Helical" evidence="5">
    <location>
        <begin position="57"/>
        <end position="81"/>
    </location>
</feature>
<evidence type="ECO:0000313" key="7">
    <source>
        <dbReference type="EMBL" id="KPI88604.1"/>
    </source>
</evidence>
<keyword evidence="4 5" id="KW-0472">Membrane</keyword>
<reference evidence="7 8" key="1">
    <citation type="journal article" date="2015" name="PLoS Pathog.">
        <title>Leptomonas seymouri: Adaptations to the Dixenous Life Cycle Analyzed by Genome Sequencing, Transcriptome Profiling and Co-infection with Leishmania donovani.</title>
        <authorList>
            <person name="Kraeva N."/>
            <person name="Butenko A."/>
            <person name="Hlavacova J."/>
            <person name="Kostygov A."/>
            <person name="Myskova J."/>
            <person name="Grybchuk D."/>
            <person name="Lestinova T."/>
            <person name="Votypka J."/>
            <person name="Volf P."/>
            <person name="Opperdoes F."/>
            <person name="Flegontov P."/>
            <person name="Lukes J."/>
            <person name="Yurchenko V."/>
        </authorList>
    </citation>
    <scope>NUCLEOTIDE SEQUENCE [LARGE SCALE GENOMIC DNA]</scope>
    <source>
        <strain evidence="7 8">ATCC 30220</strain>
    </source>
</reference>
<evidence type="ECO:0000256" key="2">
    <source>
        <dbReference type="ARBA" id="ARBA00022692"/>
    </source>
</evidence>
<feature type="transmembrane region" description="Helical" evidence="5">
    <location>
        <begin position="246"/>
        <end position="266"/>
    </location>
</feature>